<dbReference type="PANTHER" id="PTHR37792:SF1">
    <property type="entry name" value="RIBONUCLEASE MRP PROTEIN SUBUNIT RMP1"/>
    <property type="match status" value="1"/>
</dbReference>
<dbReference type="Proteomes" id="UP000001628">
    <property type="component" value="Unassembled WGS sequence"/>
</dbReference>
<organism evidence="3 4">
    <name type="scientific">Paracoccidioides brasiliensis (strain Pb18)</name>
    <dbReference type="NCBI Taxonomy" id="502780"/>
    <lineage>
        <taxon>Eukaryota</taxon>
        <taxon>Fungi</taxon>
        <taxon>Dikarya</taxon>
        <taxon>Ascomycota</taxon>
        <taxon>Pezizomycotina</taxon>
        <taxon>Eurotiomycetes</taxon>
        <taxon>Eurotiomycetidae</taxon>
        <taxon>Onygenales</taxon>
        <taxon>Ajellomycetaceae</taxon>
        <taxon>Paracoccidioides</taxon>
    </lineage>
</organism>
<dbReference type="EMBL" id="KN275970">
    <property type="protein sequence ID" value="EEH43239.1"/>
    <property type="molecule type" value="Genomic_DNA"/>
</dbReference>
<feature type="compositionally biased region" description="Basic residues" evidence="1">
    <location>
        <begin position="248"/>
        <end position="261"/>
    </location>
</feature>
<dbReference type="OMA" id="RAKWMMR"/>
<dbReference type="VEuPathDB" id="FungiDB:PADG_08059"/>
<feature type="region of interest" description="Disordered" evidence="1">
    <location>
        <begin position="238"/>
        <end position="261"/>
    </location>
</feature>
<dbReference type="HOGENOM" id="CLU_031977_1_0_1"/>
<dbReference type="InterPro" id="IPR047204">
    <property type="entry name" value="RMP1_RBD"/>
</dbReference>
<feature type="compositionally biased region" description="Low complexity" evidence="1">
    <location>
        <begin position="1"/>
        <end position="12"/>
    </location>
</feature>
<dbReference type="GO" id="GO:0000294">
    <property type="term" value="P:nuclear-transcribed mRNA catabolic process, RNase MRP-dependent"/>
    <property type="evidence" value="ECO:0007669"/>
    <property type="project" value="TreeGrafter"/>
</dbReference>
<dbReference type="CDD" id="cd22573">
    <property type="entry name" value="RMP1_RBD"/>
    <property type="match status" value="1"/>
</dbReference>
<sequence>MKLNPPSRSTSSPKKRKKQFMSPSRTLIAIHTSLHLLYHRNKNQHGAAKWWKWLAMLKRSMAELVALVRRYEQYGDEYDNDDGFRVKVLERMRYMHFWIVPRCYIAFSTVVADTQFTSMGVVLLATLAQAAQAVAQAGENQSPVVNYALEVGASNAAATTTSPVSTTRDKHASVDFGEVVKRTVYVPCATDSVEKAGSDSKKGRGKGKSPTISVAAIDGREGEGLEERSNCEVSSVRLGGHEEEAVRQKRKKLNTKRKKRKGDAIDDIFGDLCAD</sequence>
<dbReference type="GO" id="GO:0000172">
    <property type="term" value="C:ribonuclease MRP complex"/>
    <property type="evidence" value="ECO:0007669"/>
    <property type="project" value="InterPro"/>
</dbReference>
<dbReference type="Pfam" id="PF20945">
    <property type="entry name" value="RMP1"/>
    <property type="match status" value="1"/>
</dbReference>
<evidence type="ECO:0000313" key="3">
    <source>
        <dbReference type="EMBL" id="EEH43239.1"/>
    </source>
</evidence>
<gene>
    <name evidence="3" type="ORF">PADG_08059</name>
</gene>
<dbReference type="GeneID" id="22586430"/>
<dbReference type="OrthoDB" id="5414547at2759"/>
<dbReference type="eggNOG" id="ENOG502S2QW">
    <property type="taxonomic scope" value="Eukaryota"/>
</dbReference>
<dbReference type="GO" id="GO:0042134">
    <property type="term" value="F:rRNA primary transcript binding"/>
    <property type="evidence" value="ECO:0007669"/>
    <property type="project" value="InterPro"/>
</dbReference>
<feature type="domain" description="RNase MRP protein 1 RNA binding" evidence="2">
    <location>
        <begin position="34"/>
        <end position="129"/>
    </location>
</feature>
<dbReference type="PANTHER" id="PTHR37792">
    <property type="entry name" value="RIBONUCLEASE MRP PROTEIN SUBUNIT RMP1"/>
    <property type="match status" value="1"/>
</dbReference>
<dbReference type="RefSeq" id="XP_010763454.1">
    <property type="nucleotide sequence ID" value="XM_010765152.1"/>
</dbReference>
<reference evidence="3 4" key="1">
    <citation type="journal article" date="2011" name="PLoS Genet.">
        <title>Comparative genomic analysis of human fungal pathogens causing paracoccidioidomycosis.</title>
        <authorList>
            <person name="Desjardins C.A."/>
            <person name="Champion M.D."/>
            <person name="Holder J.W."/>
            <person name="Muszewska A."/>
            <person name="Goldberg J."/>
            <person name="Bailao A.M."/>
            <person name="Brigido M.M."/>
            <person name="Ferreira M.E."/>
            <person name="Garcia A.M."/>
            <person name="Grynberg M."/>
            <person name="Gujja S."/>
            <person name="Heiman D.I."/>
            <person name="Henn M.R."/>
            <person name="Kodira C.D."/>
            <person name="Leon-Narvaez H."/>
            <person name="Longo L.V."/>
            <person name="Ma L.J."/>
            <person name="Malavazi I."/>
            <person name="Matsuo A.L."/>
            <person name="Morais F.V."/>
            <person name="Pereira M."/>
            <person name="Rodriguez-Brito S."/>
            <person name="Sakthikumar S."/>
            <person name="Salem-Izacc S.M."/>
            <person name="Sykes S.M."/>
            <person name="Teixeira M.M."/>
            <person name="Vallejo M.C."/>
            <person name="Walter M.E."/>
            <person name="Yandava C."/>
            <person name="Young S."/>
            <person name="Zeng Q."/>
            <person name="Zucker J."/>
            <person name="Felipe M.S."/>
            <person name="Goldman G.H."/>
            <person name="Haas B.J."/>
            <person name="McEwen J.G."/>
            <person name="Nino-Vega G."/>
            <person name="Puccia R."/>
            <person name="San-Blas G."/>
            <person name="Soares C.M."/>
            <person name="Birren B.W."/>
            <person name="Cuomo C.A."/>
        </authorList>
    </citation>
    <scope>NUCLEOTIDE SEQUENCE [LARGE SCALE GENOMIC DNA]</scope>
    <source>
        <strain evidence="3 4">Pb18</strain>
    </source>
</reference>
<keyword evidence="4" id="KW-1185">Reference proteome</keyword>
<dbReference type="AlphaFoldDB" id="C1GLC3"/>
<accession>C1GLC3</accession>
<dbReference type="KEGG" id="pbn:PADG_08059"/>
<name>C1GLC3_PARBD</name>
<dbReference type="InParanoid" id="C1GLC3"/>
<protein>
    <recommendedName>
        <fullName evidence="2">RNase MRP protein 1 RNA binding domain-containing protein</fullName>
    </recommendedName>
</protein>
<evidence type="ECO:0000259" key="2">
    <source>
        <dbReference type="Pfam" id="PF20945"/>
    </source>
</evidence>
<dbReference type="GO" id="GO:0000466">
    <property type="term" value="P:maturation of 5.8S rRNA from tricistronic rRNA transcript (SSU-rRNA, 5.8S rRNA, LSU-rRNA)"/>
    <property type="evidence" value="ECO:0007669"/>
    <property type="project" value="TreeGrafter"/>
</dbReference>
<dbReference type="STRING" id="502780.C1GLC3"/>
<dbReference type="InterPro" id="IPR047205">
    <property type="entry name" value="RMP1"/>
</dbReference>
<proteinExistence type="predicted"/>
<evidence type="ECO:0000256" key="1">
    <source>
        <dbReference type="SAM" id="MobiDB-lite"/>
    </source>
</evidence>
<feature type="region of interest" description="Disordered" evidence="1">
    <location>
        <begin position="1"/>
        <end position="22"/>
    </location>
</feature>
<evidence type="ECO:0000313" key="4">
    <source>
        <dbReference type="Proteomes" id="UP000001628"/>
    </source>
</evidence>